<evidence type="ECO:0000313" key="3">
    <source>
        <dbReference type="Proteomes" id="UP000477911"/>
    </source>
</evidence>
<protein>
    <submittedName>
        <fullName evidence="2">Glycosyltransferase</fullName>
    </submittedName>
</protein>
<dbReference type="PANTHER" id="PTHR43685:SF2">
    <property type="entry name" value="GLYCOSYLTRANSFERASE 2-LIKE DOMAIN-CONTAINING PROTEIN"/>
    <property type="match status" value="1"/>
</dbReference>
<dbReference type="RefSeq" id="WP_160896670.1">
    <property type="nucleotide sequence ID" value="NZ_WUMU01000030.1"/>
</dbReference>
<organism evidence="2 3">
    <name type="scientific">Pseudooceanicola albus</name>
    <dbReference type="NCBI Taxonomy" id="2692189"/>
    <lineage>
        <taxon>Bacteria</taxon>
        <taxon>Pseudomonadati</taxon>
        <taxon>Pseudomonadota</taxon>
        <taxon>Alphaproteobacteria</taxon>
        <taxon>Rhodobacterales</taxon>
        <taxon>Paracoccaceae</taxon>
        <taxon>Pseudooceanicola</taxon>
    </lineage>
</organism>
<dbReference type="InterPro" id="IPR050834">
    <property type="entry name" value="Glycosyltransf_2"/>
</dbReference>
<dbReference type="EMBL" id="WUMU01000030">
    <property type="protein sequence ID" value="MXN20553.1"/>
    <property type="molecule type" value="Genomic_DNA"/>
</dbReference>
<feature type="domain" description="Glycosyltransferase 2-like" evidence="1">
    <location>
        <begin position="228"/>
        <end position="346"/>
    </location>
</feature>
<dbReference type="InterPro" id="IPR029044">
    <property type="entry name" value="Nucleotide-diphossugar_trans"/>
</dbReference>
<dbReference type="Pfam" id="PF00535">
    <property type="entry name" value="Glycos_transf_2"/>
    <property type="match status" value="1"/>
</dbReference>
<dbReference type="Gene3D" id="3.40.50.150">
    <property type="entry name" value="Vaccinia Virus protein VP39"/>
    <property type="match status" value="1"/>
</dbReference>
<accession>A0A6L7GCM6</accession>
<dbReference type="Gene3D" id="3.90.550.10">
    <property type="entry name" value="Spore Coat Polysaccharide Biosynthesis Protein SpsA, Chain A"/>
    <property type="match status" value="1"/>
</dbReference>
<dbReference type="PANTHER" id="PTHR43685">
    <property type="entry name" value="GLYCOSYLTRANSFERASE"/>
    <property type="match status" value="1"/>
</dbReference>
<sequence length="571" mass="62380">MSDPVFVSAFGHSVALDPGPGGFLGADSLWRLREIYEPALAREALPDSGLAVDIGAGFGAFALPFALAFPGWQIRCFEPEEESYAALCRNIDRLGLRGRVQATRAAIVPGARGGRALLRGDREKPGFLAADLPEWQGTGPAQSLPALPPAHVAALTPTLVKFTCPGQEAGLLGALQAAPPRWLIGESWQPVPSTLLAPETRAYVPLAGTPFRLQQGPASGGLRPGLDVVVAMYNSAATIRACVASTLTAGRDDIRALVVDDGSTDSGAEEVRRAFGDDPRVVLLQKVNGGCASARNHGRMASDAAHLAFVDADDTVDPDFFANLLELARYSGAPIVQGSFAPFEDTPHGRLFAEPPEAAAHAGFPRQPFGSAQWYPLPWEAAVTGQPSIWRRVYRRDFLDARDIWFPEHIRAFDDLLFQLVSCQHAGMIPTREDLRYHYRQHAAQDIRAGDERMIYSLEMYRLVLRRAVEEGWPRFDPFAVSFFNTLHWTLETIRPDLAEPFLQGAAELWVLMRKVFGRALDPVDRSVSLPVAFARQRRETEARLAGFADSYAFAYLDSAALHVDMVRASA</sequence>
<gene>
    <name evidence="2" type="ORF">GR170_22210</name>
</gene>
<dbReference type="InterPro" id="IPR001173">
    <property type="entry name" value="Glyco_trans_2-like"/>
</dbReference>
<dbReference type="SUPFAM" id="SSF53335">
    <property type="entry name" value="S-adenosyl-L-methionine-dependent methyltransferases"/>
    <property type="match status" value="1"/>
</dbReference>
<name>A0A6L7GCM6_9RHOB</name>
<keyword evidence="2" id="KW-0808">Transferase</keyword>
<dbReference type="SUPFAM" id="SSF53448">
    <property type="entry name" value="Nucleotide-diphospho-sugar transferases"/>
    <property type="match status" value="1"/>
</dbReference>
<evidence type="ECO:0000259" key="1">
    <source>
        <dbReference type="Pfam" id="PF00535"/>
    </source>
</evidence>
<dbReference type="GO" id="GO:0016740">
    <property type="term" value="F:transferase activity"/>
    <property type="evidence" value="ECO:0007669"/>
    <property type="project" value="UniProtKB-KW"/>
</dbReference>
<reference evidence="2 3" key="1">
    <citation type="submission" date="2019-12" db="EMBL/GenBank/DDBJ databases">
        <authorList>
            <person name="Li M."/>
        </authorList>
    </citation>
    <scope>NUCLEOTIDE SEQUENCE [LARGE SCALE GENOMIC DNA]</scope>
    <source>
        <strain evidence="2 3">GBMRC 2024</strain>
    </source>
</reference>
<evidence type="ECO:0000313" key="2">
    <source>
        <dbReference type="EMBL" id="MXN20553.1"/>
    </source>
</evidence>
<proteinExistence type="predicted"/>
<dbReference type="Proteomes" id="UP000477911">
    <property type="component" value="Unassembled WGS sequence"/>
</dbReference>
<dbReference type="AlphaFoldDB" id="A0A6L7GCM6"/>
<keyword evidence="3" id="KW-1185">Reference proteome</keyword>
<dbReference type="InterPro" id="IPR029063">
    <property type="entry name" value="SAM-dependent_MTases_sf"/>
</dbReference>
<comment type="caution">
    <text evidence="2">The sequence shown here is derived from an EMBL/GenBank/DDBJ whole genome shotgun (WGS) entry which is preliminary data.</text>
</comment>
<dbReference type="CDD" id="cd00761">
    <property type="entry name" value="Glyco_tranf_GTA_type"/>
    <property type="match status" value="1"/>
</dbReference>